<feature type="transmembrane region" description="Helical" evidence="1">
    <location>
        <begin position="159"/>
        <end position="181"/>
    </location>
</feature>
<dbReference type="PIRSF" id="PIRSF037394">
    <property type="entry name" value="ABC_thiamine-permease_YkoE_prd"/>
    <property type="match status" value="1"/>
</dbReference>
<dbReference type="Proteomes" id="UP000306740">
    <property type="component" value="Unassembled WGS sequence"/>
</dbReference>
<feature type="transmembrane region" description="Helical" evidence="1">
    <location>
        <begin position="77"/>
        <end position="94"/>
    </location>
</feature>
<dbReference type="OrthoDB" id="8017424at2"/>
<name>A0A5C4MR43_9ACTN</name>
<feature type="transmembrane region" description="Helical" evidence="1">
    <location>
        <begin position="100"/>
        <end position="120"/>
    </location>
</feature>
<keyword evidence="1" id="KW-0812">Transmembrane</keyword>
<evidence type="ECO:0000313" key="4">
    <source>
        <dbReference type="Proteomes" id="UP000306740"/>
    </source>
</evidence>
<dbReference type="EMBL" id="VDFR01000016">
    <property type="protein sequence ID" value="TNC50360.1"/>
    <property type="molecule type" value="Genomic_DNA"/>
</dbReference>
<feature type="transmembrane region" description="Helical" evidence="1">
    <location>
        <begin position="43"/>
        <end position="65"/>
    </location>
</feature>
<organism evidence="2 4">
    <name type="scientific">Mumia zhuanghuii</name>
    <dbReference type="NCBI Taxonomy" id="2585211"/>
    <lineage>
        <taxon>Bacteria</taxon>
        <taxon>Bacillati</taxon>
        <taxon>Actinomycetota</taxon>
        <taxon>Actinomycetes</taxon>
        <taxon>Propionibacteriales</taxon>
        <taxon>Nocardioidaceae</taxon>
        <taxon>Mumia</taxon>
    </lineage>
</organism>
<feature type="transmembrane region" description="Helical" evidence="1">
    <location>
        <begin position="20"/>
        <end position="37"/>
    </location>
</feature>
<evidence type="ECO:0000313" key="3">
    <source>
        <dbReference type="EMBL" id="TNC50360.1"/>
    </source>
</evidence>
<feature type="transmembrane region" description="Helical" evidence="1">
    <location>
        <begin position="127"/>
        <end position="147"/>
    </location>
</feature>
<evidence type="ECO:0000256" key="1">
    <source>
        <dbReference type="SAM" id="Phobius"/>
    </source>
</evidence>
<gene>
    <name evidence="3" type="ORF">FHE65_03590</name>
    <name evidence="2" type="ORF">FHE65_10715</name>
</gene>
<dbReference type="InterPro" id="IPR017195">
    <property type="entry name" value="ABC_thiamin-permease_prd"/>
</dbReference>
<sequence>MAEAIRSRTSATTRYRTVDLVTVAMLGVALGVVFWGWNQLFAVVSGTALFAFPPSSGLICGVWLLGGVVGGLVVRKPGAAVGTELVAATVSALLGNQWGMSVVVSGLIQGFGAELVFAVFLYRRWGVVVAALAGALAGAGEAVYEWFAYYADWSFGYQLVYLAFFVVSGALVAGVGGWALVRALASTGALDAFGPGRDYHARTAVSADHDQA</sequence>
<proteinExistence type="predicted"/>
<accession>A0A5C4MR43</accession>
<keyword evidence="1" id="KW-0472">Membrane</keyword>
<keyword evidence="1" id="KW-1133">Transmembrane helix</keyword>
<protein>
    <submittedName>
        <fullName evidence="2">ABC transporter permease</fullName>
    </submittedName>
</protein>
<reference evidence="2 4" key="1">
    <citation type="submission" date="2019-05" db="EMBL/GenBank/DDBJ databases">
        <title>Mumia sp. nov., isolated from the intestinal contents of plateau pika (Ochotona curzoniae) in the Qinghai-Tibet plateau of China.</title>
        <authorList>
            <person name="Tian Z."/>
        </authorList>
    </citation>
    <scope>NUCLEOTIDE SEQUENCE [LARGE SCALE GENOMIC DNA]</scope>
    <source>
        <strain evidence="4">527</strain>
        <strain evidence="2">Z527</strain>
    </source>
</reference>
<comment type="caution">
    <text evidence="2">The sequence shown here is derived from an EMBL/GenBank/DDBJ whole genome shotgun (WGS) entry which is preliminary data.</text>
</comment>
<dbReference type="RefSeq" id="WP_139087034.1">
    <property type="nucleotide sequence ID" value="NZ_VDFR01000016.1"/>
</dbReference>
<dbReference type="AlphaFoldDB" id="A0A5C4MR43"/>
<dbReference type="Pfam" id="PF09819">
    <property type="entry name" value="ABC_cobalt"/>
    <property type="match status" value="1"/>
</dbReference>
<evidence type="ECO:0000313" key="2">
    <source>
        <dbReference type="EMBL" id="TNC47084.1"/>
    </source>
</evidence>
<dbReference type="EMBL" id="VDFR01000048">
    <property type="protein sequence ID" value="TNC47084.1"/>
    <property type="molecule type" value="Genomic_DNA"/>
</dbReference>